<keyword evidence="13" id="KW-1185">Reference proteome</keyword>
<dbReference type="SUPFAM" id="SSF52540">
    <property type="entry name" value="P-loop containing nucleoside triphosphate hydrolases"/>
    <property type="match status" value="1"/>
</dbReference>
<evidence type="ECO:0000256" key="7">
    <source>
        <dbReference type="ARBA" id="ARBA00022842"/>
    </source>
</evidence>
<evidence type="ECO:0000256" key="2">
    <source>
        <dbReference type="ARBA" id="ARBA00006205"/>
    </source>
</evidence>
<dbReference type="InterPro" id="IPR029062">
    <property type="entry name" value="Class_I_gatase-like"/>
</dbReference>
<feature type="site" description="Increases nucleophilicity of active site Cys" evidence="9">
    <location>
        <position position="432"/>
    </location>
</feature>
<comment type="function">
    <text evidence="9">Catalyzes the ATP-dependent amidation of the two carboxylate groups at positions a and c of hydrogenobyrinate, using either L-glutamine or ammonia as the nitrogen source.</text>
</comment>
<evidence type="ECO:0000256" key="5">
    <source>
        <dbReference type="ARBA" id="ARBA00022741"/>
    </source>
</evidence>
<evidence type="ECO:0000313" key="13">
    <source>
        <dbReference type="Proteomes" id="UP000053235"/>
    </source>
</evidence>
<dbReference type="Gene3D" id="3.40.50.880">
    <property type="match status" value="1"/>
</dbReference>
<comment type="catalytic activity">
    <reaction evidence="9">
        <text>hydrogenobyrinate + 2 L-glutamine + 2 ATP + 2 H2O = hydrogenobyrinate a,c-diamide + 2 L-glutamate + 2 ADP + 2 phosphate + 2 H(+)</text>
        <dbReference type="Rhea" id="RHEA:12544"/>
        <dbReference type="ChEBI" id="CHEBI:15377"/>
        <dbReference type="ChEBI" id="CHEBI:15378"/>
        <dbReference type="ChEBI" id="CHEBI:29985"/>
        <dbReference type="ChEBI" id="CHEBI:30616"/>
        <dbReference type="ChEBI" id="CHEBI:43474"/>
        <dbReference type="ChEBI" id="CHEBI:58359"/>
        <dbReference type="ChEBI" id="CHEBI:77873"/>
        <dbReference type="ChEBI" id="CHEBI:77874"/>
        <dbReference type="ChEBI" id="CHEBI:456216"/>
        <dbReference type="EC" id="6.3.5.9"/>
    </reaction>
</comment>
<dbReference type="NCBIfam" id="NF002204">
    <property type="entry name" value="PRK01077.1"/>
    <property type="match status" value="1"/>
</dbReference>
<comment type="similarity">
    <text evidence="2">Belongs to the CobB/CobQ family. CobQ subfamily.</text>
</comment>
<dbReference type="UniPathway" id="UPA00148">
    <property type="reaction ID" value="UER00220"/>
</dbReference>
<keyword evidence="8 9" id="KW-0315">Glutamine amidotransferase</keyword>
<feature type="domain" description="CobQ/CobB/MinD/ParA nucleotide binding" evidence="10">
    <location>
        <begin position="12"/>
        <end position="194"/>
    </location>
</feature>
<keyword evidence="3 9" id="KW-0169">Cobalamin biosynthesis</keyword>
<comment type="miscellaneous">
    <text evidence="9">The a and c carboxylates of hydrogenobyrinate are activated for nucleophilic attack via formation of a phosphorylated intermediate by ATP. CobB catalyzes first the amidation of the c-carboxylate, and then that of the a-carboxylate.</text>
</comment>
<dbReference type="GO" id="GO:0005524">
    <property type="term" value="F:ATP binding"/>
    <property type="evidence" value="ECO:0007669"/>
    <property type="project" value="UniProtKB-UniRule"/>
</dbReference>
<dbReference type="Gene3D" id="3.40.50.300">
    <property type="entry name" value="P-loop containing nucleotide triphosphate hydrolases"/>
    <property type="match status" value="1"/>
</dbReference>
<dbReference type="NCBIfam" id="TIGR00379">
    <property type="entry name" value="cobB"/>
    <property type="match status" value="1"/>
</dbReference>
<dbReference type="GO" id="GO:0043802">
    <property type="term" value="F:hydrogenobyrinic acid a,c-diamide synthase (glutamine-hydrolysing) activity"/>
    <property type="evidence" value="ECO:0007669"/>
    <property type="project" value="UniProtKB-UniRule"/>
</dbReference>
<dbReference type="EMBL" id="CXWD01000015">
    <property type="protein sequence ID" value="CTQ73778.1"/>
    <property type="molecule type" value="Genomic_DNA"/>
</dbReference>
<dbReference type="Proteomes" id="UP000053235">
    <property type="component" value="Unassembled WGS sequence"/>
</dbReference>
<dbReference type="InterPro" id="IPR027417">
    <property type="entry name" value="P-loop_NTPase"/>
</dbReference>
<dbReference type="SUPFAM" id="SSF52317">
    <property type="entry name" value="Class I glutamine amidotransferase-like"/>
    <property type="match status" value="1"/>
</dbReference>
<dbReference type="RefSeq" id="WP_055672997.1">
    <property type="nucleotide sequence ID" value="NZ_CXWD01000015.1"/>
</dbReference>
<evidence type="ECO:0000256" key="3">
    <source>
        <dbReference type="ARBA" id="ARBA00022573"/>
    </source>
</evidence>
<dbReference type="InterPro" id="IPR004484">
    <property type="entry name" value="CbiA/CobB_synth"/>
</dbReference>
<dbReference type="GO" id="GO:0009236">
    <property type="term" value="P:cobalamin biosynthetic process"/>
    <property type="evidence" value="ECO:0007669"/>
    <property type="project" value="UniProtKB-UniRule"/>
</dbReference>
<evidence type="ECO:0000256" key="6">
    <source>
        <dbReference type="ARBA" id="ARBA00022840"/>
    </source>
</evidence>
<dbReference type="Pfam" id="PF01656">
    <property type="entry name" value="CbiA"/>
    <property type="match status" value="1"/>
</dbReference>
<evidence type="ECO:0000259" key="10">
    <source>
        <dbReference type="Pfam" id="PF01656"/>
    </source>
</evidence>
<dbReference type="PANTHER" id="PTHR43873">
    <property type="entry name" value="COBYRINATE A,C-DIAMIDE SYNTHASE"/>
    <property type="match status" value="1"/>
</dbReference>
<keyword evidence="4 9" id="KW-0436">Ligase</keyword>
<dbReference type="InterPro" id="IPR002586">
    <property type="entry name" value="CobQ/CobB/MinD/ParA_Nub-bd_dom"/>
</dbReference>
<comment type="domain">
    <text evidence="9">Comprises of two domains. The C-terminal domain contains the binding site for glutamine and catalyzes the hydrolysis of this substrate to glutamate and ammonia. The N-terminal domain is anticipated to bind ATP and hydrogenobyrinate and catalyzes the ultimate synthesis of the diamide product. The ammonia produced via the glutaminase domain is probably translocated to the adjacent domain via a molecular tunnel, where it reacts with an activated intermediate.</text>
</comment>
<proteinExistence type="inferred from homology"/>
<evidence type="ECO:0000256" key="4">
    <source>
        <dbReference type="ARBA" id="ARBA00022598"/>
    </source>
</evidence>
<protein>
    <recommendedName>
        <fullName evidence="9">Hydrogenobyrinate a,c-diamide synthase</fullName>
        <ecNumber evidence="9">6.3.5.9</ecNumber>
    </recommendedName>
    <alternativeName>
        <fullName evidence="9">Hydrogenobyrinic acid a,c-diamide synthase</fullName>
    </alternativeName>
</protein>
<evidence type="ECO:0000256" key="8">
    <source>
        <dbReference type="ARBA" id="ARBA00022962"/>
    </source>
</evidence>
<dbReference type="PROSITE" id="PS51274">
    <property type="entry name" value="GATASE_COBBQ"/>
    <property type="match status" value="1"/>
</dbReference>
<name>A0A0M7AFC8_9HYPH</name>
<comment type="pathway">
    <text evidence="9">Cofactor biosynthesis; adenosylcobalamin biosynthesis; cob(II)yrinate a,c-diamide from precorrin-2 (aerobic route): step 9/10.</text>
</comment>
<dbReference type="EC" id="6.3.5.9" evidence="9"/>
<keyword evidence="7 9" id="KW-0460">Magnesium</keyword>
<evidence type="ECO:0000313" key="12">
    <source>
        <dbReference type="EMBL" id="CTQ73778.1"/>
    </source>
</evidence>
<dbReference type="Pfam" id="PF07685">
    <property type="entry name" value="GATase_3"/>
    <property type="match status" value="1"/>
</dbReference>
<reference evidence="13" key="1">
    <citation type="submission" date="2015-07" db="EMBL/GenBank/DDBJ databases">
        <authorList>
            <person name="Rodrigo-Torres Lidia"/>
            <person name="Arahal R.David."/>
        </authorList>
    </citation>
    <scope>NUCLEOTIDE SEQUENCE [LARGE SCALE GENOMIC DNA]</scope>
    <source>
        <strain evidence="13">CECT 5112</strain>
    </source>
</reference>
<feature type="active site" description="Nucleophile" evidence="9">
    <location>
        <position position="332"/>
    </location>
</feature>
<dbReference type="InterPro" id="IPR011698">
    <property type="entry name" value="GATase_3"/>
</dbReference>
<comment type="similarity">
    <text evidence="9">Belongs to the CobB/CbiA family.</text>
</comment>
<organism evidence="12 13">
    <name type="scientific">Roseibium alexandrii</name>
    <dbReference type="NCBI Taxonomy" id="388408"/>
    <lineage>
        <taxon>Bacteria</taxon>
        <taxon>Pseudomonadati</taxon>
        <taxon>Pseudomonadota</taxon>
        <taxon>Alphaproteobacteria</taxon>
        <taxon>Hyphomicrobiales</taxon>
        <taxon>Stappiaceae</taxon>
        <taxon>Roseibium</taxon>
    </lineage>
</organism>
<dbReference type="CDD" id="cd05388">
    <property type="entry name" value="CobB_N"/>
    <property type="match status" value="1"/>
</dbReference>
<dbReference type="STRING" id="388408.LAX5112_03654"/>
<dbReference type="GO" id="GO:0042242">
    <property type="term" value="F:cobyrinic acid a,c-diamide synthase activity"/>
    <property type="evidence" value="ECO:0007669"/>
    <property type="project" value="InterPro"/>
</dbReference>
<gene>
    <name evidence="12" type="primary">cobB_2</name>
    <name evidence="9" type="synonym">cobB</name>
    <name evidence="12" type="ORF">LAX5112_03654</name>
</gene>
<comment type="cofactor">
    <cofactor evidence="1 9">
        <name>Mg(2+)</name>
        <dbReference type="ChEBI" id="CHEBI:18420"/>
    </cofactor>
</comment>
<sequence>MQVNSDGPKGLLIAAPSSGAGKTTVTLALLRAFKNAGLSVVSAKSGPDYIDPKFHEAASGTPCINLDAWAMDGGTLRTLAGSHAAGHDLLIAEGAMGLFDGAANGRGSAADLARSLQLPVILVVDCAKQAQSVAALVSGFKHFRSDVQVTGVILNRVGSARHEVMLRAALSGLDIAVFGAIPRNSDLVLPERHLGLVQAQEHPELEAFLDAAASICEDHLDLNGIRTLAQSIATPDDELCQLPSPLGQRISVARDIAFAFSYVHLLEYWRRMGAEISFFSPLANEAPDSDADAIYLPGGYPELHAGKLTEAQTFLSGVQAAAENGALIYGECGGYMILGDGLVDADSCRHKMLGLLPLETSFQTRKRHLGYRKVTSKTGAPWSGSLAAHEFHYASVAREGAVDGLFSASDASGHGLPDMGLRVENVMGSFAHVISRYQATSSTQS</sequence>
<accession>A0A0M7AFC8</accession>
<evidence type="ECO:0000256" key="9">
    <source>
        <dbReference type="HAMAP-Rule" id="MF_00027"/>
    </source>
</evidence>
<dbReference type="HAMAP" id="MF_00027">
    <property type="entry name" value="CobB_CbiA"/>
    <property type="match status" value="1"/>
</dbReference>
<keyword evidence="5 9" id="KW-0547">Nucleotide-binding</keyword>
<dbReference type="OrthoDB" id="9764035at2"/>
<keyword evidence="6 9" id="KW-0067">ATP-binding</keyword>
<dbReference type="PANTHER" id="PTHR43873:SF1">
    <property type="entry name" value="COBYRINATE A,C-DIAMIDE SYNTHASE"/>
    <property type="match status" value="1"/>
</dbReference>
<evidence type="ECO:0000259" key="11">
    <source>
        <dbReference type="Pfam" id="PF07685"/>
    </source>
</evidence>
<feature type="domain" description="CobB/CobQ-like glutamine amidotransferase" evidence="11">
    <location>
        <begin position="249"/>
        <end position="434"/>
    </location>
</feature>
<evidence type="ECO:0000256" key="1">
    <source>
        <dbReference type="ARBA" id="ARBA00001946"/>
    </source>
</evidence>
<dbReference type="AlphaFoldDB" id="A0A0M7AFC8"/>